<dbReference type="GO" id="GO:0046983">
    <property type="term" value="F:protein dimerization activity"/>
    <property type="evidence" value="ECO:0007669"/>
    <property type="project" value="InterPro"/>
</dbReference>
<dbReference type="GO" id="GO:0045893">
    <property type="term" value="P:positive regulation of DNA-templated transcription"/>
    <property type="evidence" value="ECO:0007669"/>
    <property type="project" value="TreeGrafter"/>
</dbReference>
<dbReference type="Gene3D" id="4.10.280.10">
    <property type="entry name" value="Helix-loop-helix DNA-binding domain"/>
    <property type="match status" value="1"/>
</dbReference>
<dbReference type="PANTHER" id="PTHR46684:SF16">
    <property type="entry name" value="TRANSCRIPTION FACTOR BHLH67-LIKE ISOFORM X2"/>
    <property type="match status" value="1"/>
</dbReference>
<feature type="domain" description="BHLH" evidence="6">
    <location>
        <begin position="185"/>
        <end position="236"/>
    </location>
</feature>
<dbReference type="GO" id="GO:0005634">
    <property type="term" value="C:nucleus"/>
    <property type="evidence" value="ECO:0007669"/>
    <property type="project" value="TreeGrafter"/>
</dbReference>
<dbReference type="GO" id="GO:0010052">
    <property type="term" value="P:guard cell differentiation"/>
    <property type="evidence" value="ECO:0007669"/>
    <property type="project" value="InterPro"/>
</dbReference>
<dbReference type="PANTHER" id="PTHR46684">
    <property type="entry name" value="TRANSCRIPTION FACTOR FAMA"/>
    <property type="match status" value="1"/>
</dbReference>
<dbReference type="PROSITE" id="PS50888">
    <property type="entry name" value="BHLH"/>
    <property type="match status" value="1"/>
</dbReference>
<evidence type="ECO:0000313" key="8">
    <source>
        <dbReference type="Proteomes" id="UP000734854"/>
    </source>
</evidence>
<dbReference type="InterPro" id="IPR044283">
    <property type="entry name" value="FAMA/SPEECHLESS/MUTE-like"/>
</dbReference>
<evidence type="ECO:0000256" key="3">
    <source>
        <dbReference type="ARBA" id="ARBA00023125"/>
    </source>
</evidence>
<dbReference type="SUPFAM" id="SSF47459">
    <property type="entry name" value="HLH, helix-loop-helix DNA-binding domain"/>
    <property type="match status" value="1"/>
</dbReference>
<dbReference type="Pfam" id="PF00010">
    <property type="entry name" value="HLH"/>
    <property type="match status" value="1"/>
</dbReference>
<dbReference type="EMBL" id="JACMSC010000007">
    <property type="protein sequence ID" value="KAG6513701.1"/>
    <property type="molecule type" value="Genomic_DNA"/>
</dbReference>
<evidence type="ECO:0000259" key="6">
    <source>
        <dbReference type="PROSITE" id="PS50888"/>
    </source>
</evidence>
<evidence type="ECO:0000313" key="7">
    <source>
        <dbReference type="EMBL" id="KAG6513701.1"/>
    </source>
</evidence>
<keyword evidence="3" id="KW-0238">DNA-binding</keyword>
<sequence length="374" mass="41200">MEQLRGPINDPLLYKTPIFLAVHLMQTMDAASFAWFDYLEQLMREVLGSECLEPGVFEMRYGSLFSHQTPFLQLLMHAGGEETTGAAHASYFPQESNFQNLRRLQGQTYVRAGDVESSRAAEQLESCITHASESDARPGGGGGGNGIIHHKAAAAAALAVGSSERRKRKRPRPAPASKSAEEAESQRMTHIAVERNRRRLMNDYLATLRSLMPPSYVQRGDQASIISGAIEFVKELEQHLLCLQAQKRQRAPNDDDVVAFTAADSLHDGFFVSPQYRDYSEGDEEGIGVDVEATLVQGHVNLKVAGRRRQGQIVSAIAAMEELHLSVLHLNITSLDASSVLYSLNLKMEEACKLGTADEIATAVHRIFSYINAC</sequence>
<keyword evidence="8" id="KW-1185">Reference proteome</keyword>
<comment type="caution">
    <text evidence="7">The sequence shown here is derived from an EMBL/GenBank/DDBJ whole genome shotgun (WGS) entry which is preliminary data.</text>
</comment>
<dbReference type="InterPro" id="IPR036638">
    <property type="entry name" value="HLH_DNA-bd_sf"/>
</dbReference>
<name>A0A8J5GZT2_ZINOF</name>
<reference evidence="7 8" key="1">
    <citation type="submission" date="2020-08" db="EMBL/GenBank/DDBJ databases">
        <title>Plant Genome Project.</title>
        <authorList>
            <person name="Zhang R.-G."/>
        </authorList>
    </citation>
    <scope>NUCLEOTIDE SEQUENCE [LARGE SCALE GENOMIC DNA]</scope>
    <source>
        <tissue evidence="7">Rhizome</tissue>
    </source>
</reference>
<feature type="compositionally biased region" description="Basic and acidic residues" evidence="5">
    <location>
        <begin position="179"/>
        <end position="189"/>
    </location>
</feature>
<accession>A0A8J5GZT2</accession>
<protein>
    <recommendedName>
        <fullName evidence="6">BHLH domain-containing protein</fullName>
    </recommendedName>
</protein>
<dbReference type="SMART" id="SM00353">
    <property type="entry name" value="HLH"/>
    <property type="match status" value="1"/>
</dbReference>
<comment type="similarity">
    <text evidence="1">Belongs to the bHLH protein family.</text>
</comment>
<organism evidence="7 8">
    <name type="scientific">Zingiber officinale</name>
    <name type="common">Ginger</name>
    <name type="synonym">Amomum zingiber</name>
    <dbReference type="NCBI Taxonomy" id="94328"/>
    <lineage>
        <taxon>Eukaryota</taxon>
        <taxon>Viridiplantae</taxon>
        <taxon>Streptophyta</taxon>
        <taxon>Embryophyta</taxon>
        <taxon>Tracheophyta</taxon>
        <taxon>Spermatophyta</taxon>
        <taxon>Magnoliopsida</taxon>
        <taxon>Liliopsida</taxon>
        <taxon>Zingiberales</taxon>
        <taxon>Zingiberaceae</taxon>
        <taxon>Zingiber</taxon>
    </lineage>
</organism>
<proteinExistence type="inferred from homology"/>
<dbReference type="GO" id="GO:0003700">
    <property type="term" value="F:DNA-binding transcription factor activity"/>
    <property type="evidence" value="ECO:0007669"/>
    <property type="project" value="InterPro"/>
</dbReference>
<evidence type="ECO:0000256" key="2">
    <source>
        <dbReference type="ARBA" id="ARBA00023015"/>
    </source>
</evidence>
<keyword evidence="4" id="KW-0804">Transcription</keyword>
<dbReference type="AlphaFoldDB" id="A0A8J5GZT2"/>
<evidence type="ECO:0000256" key="1">
    <source>
        <dbReference type="ARBA" id="ARBA00005510"/>
    </source>
</evidence>
<evidence type="ECO:0000256" key="4">
    <source>
        <dbReference type="ARBA" id="ARBA00023163"/>
    </source>
</evidence>
<feature type="region of interest" description="Disordered" evidence="5">
    <location>
        <begin position="158"/>
        <end position="189"/>
    </location>
</feature>
<keyword evidence="2" id="KW-0805">Transcription regulation</keyword>
<gene>
    <name evidence="7" type="ORF">ZIOFF_024037</name>
</gene>
<dbReference type="InterPro" id="IPR011598">
    <property type="entry name" value="bHLH_dom"/>
</dbReference>
<dbReference type="Proteomes" id="UP000734854">
    <property type="component" value="Unassembled WGS sequence"/>
</dbReference>
<evidence type="ECO:0000256" key="5">
    <source>
        <dbReference type="SAM" id="MobiDB-lite"/>
    </source>
</evidence>
<dbReference type="CDD" id="cd11448">
    <property type="entry name" value="bHLH_AtFAMA_like"/>
    <property type="match status" value="1"/>
</dbReference>
<dbReference type="GO" id="GO:0003677">
    <property type="term" value="F:DNA binding"/>
    <property type="evidence" value="ECO:0007669"/>
    <property type="project" value="UniProtKB-KW"/>
</dbReference>